<dbReference type="Proteomes" id="UP000827092">
    <property type="component" value="Unassembled WGS sequence"/>
</dbReference>
<dbReference type="Gene3D" id="1.20.120.730">
    <property type="entry name" value="Sec23/Sec24 helical domain"/>
    <property type="match status" value="1"/>
</dbReference>
<evidence type="ECO:0000313" key="13">
    <source>
        <dbReference type="EMBL" id="KAG8199012.1"/>
    </source>
</evidence>
<dbReference type="Pfam" id="PF04810">
    <property type="entry name" value="zf-Sec23_Sec24"/>
    <property type="match status" value="1"/>
</dbReference>
<feature type="compositionally biased region" description="Polar residues" evidence="7">
    <location>
        <begin position="418"/>
        <end position="430"/>
    </location>
</feature>
<dbReference type="GO" id="GO:0005789">
    <property type="term" value="C:endoplasmic reticulum membrane"/>
    <property type="evidence" value="ECO:0007669"/>
    <property type="project" value="UniProtKB-SubCell"/>
</dbReference>
<dbReference type="Pfam" id="PF04815">
    <property type="entry name" value="Sec23_helical"/>
    <property type="match status" value="1"/>
</dbReference>
<proteinExistence type="inferred from homology"/>
<dbReference type="GO" id="GO:0008270">
    <property type="term" value="F:zinc ion binding"/>
    <property type="evidence" value="ECO:0007669"/>
    <property type="project" value="InterPro"/>
</dbReference>
<feature type="domain" description="Sec23/Sec24 trunk" evidence="10">
    <location>
        <begin position="708"/>
        <end position="952"/>
    </location>
</feature>
<feature type="domain" description="Sec23/Sec24 helical" evidence="11">
    <location>
        <begin position="1053"/>
        <end position="1152"/>
    </location>
</feature>
<feature type="compositionally biased region" description="Polar residues" evidence="7">
    <location>
        <begin position="315"/>
        <end position="330"/>
    </location>
</feature>
<keyword evidence="5" id="KW-0653">Protein transport</keyword>
<evidence type="ECO:0000259" key="11">
    <source>
        <dbReference type="Pfam" id="PF04815"/>
    </source>
</evidence>
<keyword evidence="14" id="KW-1185">Reference proteome</keyword>
<dbReference type="GO" id="GO:0006886">
    <property type="term" value="P:intracellular protein transport"/>
    <property type="evidence" value="ECO:0007669"/>
    <property type="project" value="InterPro"/>
</dbReference>
<feature type="domain" description="Sec23/Sec24 beta-sandwich" evidence="12">
    <location>
        <begin position="957"/>
        <end position="1039"/>
    </location>
</feature>
<dbReference type="GO" id="GO:0070971">
    <property type="term" value="C:endoplasmic reticulum exit site"/>
    <property type="evidence" value="ECO:0007669"/>
    <property type="project" value="TreeGrafter"/>
</dbReference>
<dbReference type="Gene3D" id="3.40.50.410">
    <property type="entry name" value="von Willebrand factor, type A domain"/>
    <property type="match status" value="1"/>
</dbReference>
<dbReference type="InterPro" id="IPR036174">
    <property type="entry name" value="Znf_Sec23_Sec24_sf"/>
</dbReference>
<feature type="compositionally biased region" description="Pro residues" evidence="7">
    <location>
        <begin position="333"/>
        <end position="349"/>
    </location>
</feature>
<dbReference type="Gene3D" id="2.60.40.1670">
    <property type="entry name" value="beta-sandwich domain of Sec23/24"/>
    <property type="match status" value="1"/>
</dbReference>
<comment type="similarity">
    <text evidence="3">Belongs to the SEC23/SEC24 family. SEC24 subfamily.</text>
</comment>
<feature type="region of interest" description="Disordered" evidence="7">
    <location>
        <begin position="127"/>
        <end position="540"/>
    </location>
</feature>
<dbReference type="InterPro" id="IPR036180">
    <property type="entry name" value="Gelsolin-like_dom_sf"/>
</dbReference>
<keyword evidence="6" id="KW-0968">Cytoplasmic vesicle</keyword>
<dbReference type="InterPro" id="IPR006896">
    <property type="entry name" value="Sec23/24_trunk_dom"/>
</dbReference>
<dbReference type="InterPro" id="IPR041742">
    <property type="entry name" value="Sec24-like_trunk_dom"/>
</dbReference>
<dbReference type="SUPFAM" id="SSF81995">
    <property type="entry name" value="beta-sandwich domain of Sec23/24"/>
    <property type="match status" value="1"/>
</dbReference>
<dbReference type="InterPro" id="IPR050550">
    <property type="entry name" value="SEC23_SEC24_subfamily"/>
</dbReference>
<accession>A0AAV6VQK2</accession>
<dbReference type="CDD" id="cd01479">
    <property type="entry name" value="Sec24-like"/>
    <property type="match status" value="1"/>
</dbReference>
<dbReference type="InterPro" id="IPR006900">
    <property type="entry name" value="Sec23/24_helical_dom"/>
</dbReference>
<dbReference type="InterPro" id="IPR006895">
    <property type="entry name" value="Znf_Sec23_Sec24"/>
</dbReference>
<gene>
    <name evidence="13" type="ORF">JTE90_001808</name>
</gene>
<protein>
    <recommendedName>
        <fullName evidence="15">Protein transport protein Sec24C</fullName>
    </recommendedName>
</protein>
<evidence type="ECO:0000256" key="7">
    <source>
        <dbReference type="SAM" id="MobiDB-lite"/>
    </source>
</evidence>
<dbReference type="Gene3D" id="2.30.30.380">
    <property type="entry name" value="Zn-finger domain of Sec23/24"/>
    <property type="match status" value="1"/>
</dbReference>
<dbReference type="InterPro" id="IPR036175">
    <property type="entry name" value="Sec23/24_helical_dom_sf"/>
</dbReference>
<evidence type="ECO:0000259" key="10">
    <source>
        <dbReference type="Pfam" id="PF04811"/>
    </source>
</evidence>
<feature type="compositionally biased region" description="Polar residues" evidence="7">
    <location>
        <begin position="459"/>
        <end position="474"/>
    </location>
</feature>
<dbReference type="SUPFAM" id="SSF82919">
    <property type="entry name" value="Zn-finger domain of Sec23/24"/>
    <property type="match status" value="1"/>
</dbReference>
<evidence type="ECO:0000313" key="14">
    <source>
        <dbReference type="Proteomes" id="UP000827092"/>
    </source>
</evidence>
<dbReference type="Gene3D" id="3.40.20.10">
    <property type="entry name" value="Severin"/>
    <property type="match status" value="1"/>
</dbReference>
<evidence type="ECO:0000259" key="9">
    <source>
        <dbReference type="Pfam" id="PF04810"/>
    </source>
</evidence>
<evidence type="ECO:0000256" key="2">
    <source>
        <dbReference type="ARBA" id="ARBA00004397"/>
    </source>
</evidence>
<evidence type="ECO:0000256" key="6">
    <source>
        <dbReference type="ARBA" id="ARBA00023329"/>
    </source>
</evidence>
<comment type="caution">
    <text evidence="13">The sequence shown here is derived from an EMBL/GenBank/DDBJ whole genome shotgun (WGS) entry which is preliminary data.</text>
</comment>
<dbReference type="EMBL" id="JAFNEN010000033">
    <property type="protein sequence ID" value="KAG8199012.1"/>
    <property type="molecule type" value="Genomic_DNA"/>
</dbReference>
<feature type="compositionally biased region" description="Low complexity" evidence="7">
    <location>
        <begin position="247"/>
        <end position="277"/>
    </location>
</feature>
<dbReference type="InterPro" id="IPR029006">
    <property type="entry name" value="ADF-H/Gelsolin-like_dom_sf"/>
</dbReference>
<sequence length="1305" mass="143990">MNTSECISFNETQYRIGFTVILKMHSQYQGQVRPQGPFMPPYPQNSTNSFDMNNAPAANKGYPPVPQANTGMQNGQPNSFSGQTHNHNQPVQSTIAPPNSHINNQMSQEFNAMHIAQNKNQALLTNNQHPSQRNNMHEPHVPSIPNQQQYWQQPPRSSPVPRDQYQNPPANSYPVNANNMPYPNAYSNETFARVQPPNNNIFPSTGQRNDQNFPAAPQSVPPGQRSFTPGPPQGDRTFPTGPPPRPGLTYPSGPSPTPGSNRTYPTGPLGGPTFTPVQPQPGGPLFPPGQSHPGGPPFPPGSSQAGGPSFPPGHSQLNGAPGQQQTGNRSFTPGPPPFPGDRTFPPPPVSHGEQMAPASQQNGRAFTPTGPPLADETGSQQRTFPPVGPPNAGPQQRTFPPQGPPMGDGPPRRPVEQTFPSGQPQPQSFTPGPPAEDRSYQPGPPGPPGRMPNQPGNFGPSNQQPLSVYTNGTQGAPPGQYQHMNSNMPGHYPPSQSPVPGQAQPASQYGPPNAGIQNQNRLPQPPPNRRLDPDNMPSPIQVIEDDRKLRSCCFPTAQRGLVPPLVTTNFTVIDEGICSPRFIRSTIYNVPTTAEILKLSCVPFALAISPFAQVHEDENPPSVSNPGEDGPVRCHRCRAYMSPHMQFIDAGRRFQCTMCKTATEVPAHYFTHLDHMGQRVDKYERPELCLGSYEFIVNKDYCKEGKFPNCPAFIFLIDVSYNSIRSGMVKTLCDNMKSVLENLPRENGEKESKLRVGFVTYSTSIHFFNINKNLAQPQMLVVSDVHDMFMPLLDGFLVNPSEATHVIDSLMVQIPIMFADTKETETVLGPAIQAGVEALKAAECAGKLFVFHSTLPIAEAPGKLKSRDDRKLLGTEKEKTILSPQTTFYNNLGQECVKAGCSVDLFLFNNAYIDLATLGQVCRLTGGCVYKYTYFQADIDGERFVEDLRRDVEKPIAFDAVLRVRTSTGIRPTDFTGSFFMSNTTDVELASITADQSLAVEIKYDDKLAEEEGVFIQCAVLYTSCGGQRRLRVHNLALNSCSQLAELFRNCELDTILNVFLKEGVRRVTEENPKQIRESLVSRSAQVLACYRKNCAQASSAGQLILPECMKLLPLYINCLIKCDAISGAQEISTDDRSFIMLTALNMDVDSSAAYLYPRLIPMHEIEPKPDSVEIPTAIRCSIERLKENGVYLIENGLSMFMWVGMNAESKWIQEVFGVNTVAGINIEQNKFFQFNNPLSECVRTILNQIQSERHRQMKLYIVRQGDKSELLFRQLLVEDRTTEGSASYVDFLCHLHKEIRTLLS</sequence>
<dbReference type="InterPro" id="IPR036465">
    <property type="entry name" value="vWFA_dom_sf"/>
</dbReference>
<feature type="compositionally biased region" description="Polar residues" evidence="7">
    <location>
        <begin position="144"/>
        <end position="155"/>
    </location>
</feature>
<keyword evidence="4" id="KW-0813">Transport</keyword>
<feature type="compositionally biased region" description="Pro residues" evidence="7">
    <location>
        <begin position="278"/>
        <end position="287"/>
    </location>
</feature>
<evidence type="ECO:0000256" key="4">
    <source>
        <dbReference type="ARBA" id="ARBA00022448"/>
    </source>
</evidence>
<dbReference type="Pfam" id="PF00626">
    <property type="entry name" value="Gelsolin"/>
    <property type="match status" value="1"/>
</dbReference>
<dbReference type="PANTHER" id="PTHR13803">
    <property type="entry name" value="SEC24-RELATED PROTEIN"/>
    <property type="match status" value="1"/>
</dbReference>
<feature type="compositionally biased region" description="Polar residues" evidence="7">
    <location>
        <begin position="164"/>
        <end position="212"/>
    </location>
</feature>
<dbReference type="Pfam" id="PF08033">
    <property type="entry name" value="Sec23_BS"/>
    <property type="match status" value="1"/>
</dbReference>
<dbReference type="FunFam" id="3.40.50.410:FF:000020">
    <property type="entry name" value="protein transport protein Sec24D isoform X1"/>
    <property type="match status" value="1"/>
</dbReference>
<feature type="domain" description="Gelsolin-like" evidence="8">
    <location>
        <begin position="1175"/>
        <end position="1244"/>
    </location>
</feature>
<dbReference type="Pfam" id="PF04811">
    <property type="entry name" value="Sec23_trunk"/>
    <property type="match status" value="1"/>
</dbReference>
<evidence type="ECO:0000259" key="12">
    <source>
        <dbReference type="Pfam" id="PF08033"/>
    </source>
</evidence>
<organism evidence="13 14">
    <name type="scientific">Oedothorax gibbosus</name>
    <dbReference type="NCBI Taxonomy" id="931172"/>
    <lineage>
        <taxon>Eukaryota</taxon>
        <taxon>Metazoa</taxon>
        <taxon>Ecdysozoa</taxon>
        <taxon>Arthropoda</taxon>
        <taxon>Chelicerata</taxon>
        <taxon>Arachnida</taxon>
        <taxon>Araneae</taxon>
        <taxon>Araneomorphae</taxon>
        <taxon>Entelegynae</taxon>
        <taxon>Araneoidea</taxon>
        <taxon>Linyphiidae</taxon>
        <taxon>Erigoninae</taxon>
        <taxon>Oedothorax</taxon>
    </lineage>
</organism>
<feature type="domain" description="Zinc finger Sec23/Sec24-type" evidence="9">
    <location>
        <begin position="631"/>
        <end position="669"/>
    </location>
</feature>
<evidence type="ECO:0000256" key="3">
    <source>
        <dbReference type="ARBA" id="ARBA00008334"/>
    </source>
</evidence>
<dbReference type="GO" id="GO:0000149">
    <property type="term" value="F:SNARE binding"/>
    <property type="evidence" value="ECO:0007669"/>
    <property type="project" value="TreeGrafter"/>
</dbReference>
<comment type="subcellular location">
    <subcellularLocation>
        <location evidence="1">Cytoplasmic vesicle</location>
        <location evidence="1">COPII-coated vesicle membrane</location>
        <topology evidence="1">Peripheral membrane protein</topology>
        <orientation evidence="1">Cytoplasmic side</orientation>
    </subcellularLocation>
    <subcellularLocation>
        <location evidence="2">Endoplasmic reticulum membrane</location>
        <topology evidence="2">Peripheral membrane protein</topology>
        <orientation evidence="2">Cytoplasmic side</orientation>
    </subcellularLocation>
</comment>
<evidence type="ECO:0008006" key="15">
    <source>
        <dbReference type="Google" id="ProtNLM"/>
    </source>
</evidence>
<dbReference type="InterPro" id="IPR007123">
    <property type="entry name" value="Gelsolin-like_dom"/>
</dbReference>
<dbReference type="SUPFAM" id="SSF81811">
    <property type="entry name" value="Helical domain of Sec23/24"/>
    <property type="match status" value="1"/>
</dbReference>
<dbReference type="SUPFAM" id="SSF53300">
    <property type="entry name" value="vWA-like"/>
    <property type="match status" value="1"/>
</dbReference>
<dbReference type="GO" id="GO:0090110">
    <property type="term" value="P:COPII-coated vesicle cargo loading"/>
    <property type="evidence" value="ECO:0007669"/>
    <property type="project" value="TreeGrafter"/>
</dbReference>
<dbReference type="InterPro" id="IPR012990">
    <property type="entry name" value="Beta-sandwich_Sec23_24"/>
</dbReference>
<evidence type="ECO:0000259" key="8">
    <source>
        <dbReference type="Pfam" id="PF00626"/>
    </source>
</evidence>
<evidence type="ECO:0000256" key="1">
    <source>
        <dbReference type="ARBA" id="ARBA00004299"/>
    </source>
</evidence>
<dbReference type="PANTHER" id="PTHR13803:SF4">
    <property type="entry name" value="SECRETORY 24CD, ISOFORM C"/>
    <property type="match status" value="1"/>
</dbReference>
<dbReference type="SUPFAM" id="SSF82754">
    <property type="entry name" value="C-terminal, gelsolin-like domain of Sec23/24"/>
    <property type="match status" value="1"/>
</dbReference>
<name>A0AAV6VQK2_9ARAC</name>
<reference evidence="13 14" key="1">
    <citation type="journal article" date="2022" name="Nat. Ecol. Evol.">
        <title>A masculinizing supergene underlies an exaggerated male reproductive morph in a spider.</title>
        <authorList>
            <person name="Hendrickx F."/>
            <person name="De Corte Z."/>
            <person name="Sonet G."/>
            <person name="Van Belleghem S.M."/>
            <person name="Kostlbacher S."/>
            <person name="Vangestel C."/>
        </authorList>
    </citation>
    <scope>NUCLEOTIDE SEQUENCE [LARGE SCALE GENOMIC DNA]</scope>
    <source>
        <strain evidence="13">W744_W776</strain>
    </source>
</reference>
<evidence type="ECO:0000256" key="5">
    <source>
        <dbReference type="ARBA" id="ARBA00022927"/>
    </source>
</evidence>
<dbReference type="GO" id="GO:0030127">
    <property type="term" value="C:COPII vesicle coat"/>
    <property type="evidence" value="ECO:0007669"/>
    <property type="project" value="InterPro"/>
</dbReference>